<organism evidence="3 4">
    <name type="scientific">Chionoecetes opilio</name>
    <name type="common">Atlantic snow crab</name>
    <name type="synonym">Cancer opilio</name>
    <dbReference type="NCBI Taxonomy" id="41210"/>
    <lineage>
        <taxon>Eukaryota</taxon>
        <taxon>Metazoa</taxon>
        <taxon>Ecdysozoa</taxon>
        <taxon>Arthropoda</taxon>
        <taxon>Crustacea</taxon>
        <taxon>Multicrustacea</taxon>
        <taxon>Malacostraca</taxon>
        <taxon>Eumalacostraca</taxon>
        <taxon>Eucarida</taxon>
        <taxon>Decapoda</taxon>
        <taxon>Pleocyemata</taxon>
        <taxon>Brachyura</taxon>
        <taxon>Eubrachyura</taxon>
        <taxon>Majoidea</taxon>
        <taxon>Majidae</taxon>
        <taxon>Chionoecetes</taxon>
    </lineage>
</organism>
<dbReference type="AlphaFoldDB" id="A0A8J4Y8H9"/>
<feature type="transmembrane region" description="Helical" evidence="2">
    <location>
        <begin position="12"/>
        <end position="33"/>
    </location>
</feature>
<proteinExistence type="predicted"/>
<dbReference type="Proteomes" id="UP000770661">
    <property type="component" value="Unassembled WGS sequence"/>
</dbReference>
<evidence type="ECO:0000313" key="3">
    <source>
        <dbReference type="EMBL" id="KAG0722557.1"/>
    </source>
</evidence>
<comment type="caution">
    <text evidence="3">The sequence shown here is derived from an EMBL/GenBank/DDBJ whole genome shotgun (WGS) entry which is preliminary data.</text>
</comment>
<keyword evidence="2" id="KW-0472">Membrane</keyword>
<keyword evidence="2" id="KW-0812">Transmembrane</keyword>
<sequence length="128" mass="13424">MVCGGGSVVAAAPVVASLVAVCAVAVYVCVYVARRRRRRAWAEARCVVVHCPSPGSLTPSISPFVMKLLTFLRLARIPYQHPQHHVSRGVADHEGGPAFTPTQHPPPAGWAAGAGPGLRGAVAGQDRR</sequence>
<keyword evidence="2" id="KW-1133">Transmembrane helix</keyword>
<feature type="region of interest" description="Disordered" evidence="1">
    <location>
        <begin position="85"/>
        <end position="128"/>
    </location>
</feature>
<evidence type="ECO:0000256" key="1">
    <source>
        <dbReference type="SAM" id="MobiDB-lite"/>
    </source>
</evidence>
<reference evidence="3" key="1">
    <citation type="submission" date="2020-07" db="EMBL/GenBank/DDBJ databases">
        <title>The High-quality genome of the commercially important snow crab, Chionoecetes opilio.</title>
        <authorList>
            <person name="Jeong J.-H."/>
            <person name="Ryu S."/>
        </authorList>
    </citation>
    <scope>NUCLEOTIDE SEQUENCE</scope>
    <source>
        <strain evidence="3">MADBK_172401_WGS</strain>
        <tissue evidence="3">Digestive gland</tissue>
    </source>
</reference>
<dbReference type="EMBL" id="JACEEZ010009388">
    <property type="protein sequence ID" value="KAG0722557.1"/>
    <property type="molecule type" value="Genomic_DNA"/>
</dbReference>
<protein>
    <submittedName>
        <fullName evidence="3">Uncharacterized protein</fullName>
    </submittedName>
</protein>
<accession>A0A8J4Y8H9</accession>
<evidence type="ECO:0000313" key="4">
    <source>
        <dbReference type="Proteomes" id="UP000770661"/>
    </source>
</evidence>
<keyword evidence="4" id="KW-1185">Reference proteome</keyword>
<feature type="compositionally biased region" description="Low complexity" evidence="1">
    <location>
        <begin position="119"/>
        <end position="128"/>
    </location>
</feature>
<dbReference type="OrthoDB" id="5809458at2759"/>
<gene>
    <name evidence="3" type="ORF">GWK47_044287</name>
</gene>
<name>A0A8J4Y8H9_CHIOP</name>
<evidence type="ECO:0000256" key="2">
    <source>
        <dbReference type="SAM" id="Phobius"/>
    </source>
</evidence>